<keyword evidence="1" id="KW-0813">Transport</keyword>
<feature type="transmembrane region" description="Helical" evidence="2">
    <location>
        <begin position="394"/>
        <end position="414"/>
    </location>
</feature>
<dbReference type="PANTHER" id="PTHR43298">
    <property type="entry name" value="MULTIDRUG RESISTANCE PROTEIN NORM-RELATED"/>
    <property type="match status" value="1"/>
</dbReference>
<dbReference type="InterPro" id="IPR050222">
    <property type="entry name" value="MATE_MdtK"/>
</dbReference>
<feature type="transmembrane region" description="Helical" evidence="2">
    <location>
        <begin position="158"/>
        <end position="178"/>
    </location>
</feature>
<keyword evidence="2" id="KW-0812">Transmembrane</keyword>
<dbReference type="KEGG" id="pcz:PCL1606_20590"/>
<dbReference type="EMBL" id="CP011110">
    <property type="protein sequence ID" value="AKA23512.1"/>
    <property type="molecule type" value="Genomic_DNA"/>
</dbReference>
<name>A0A0D5XXQ4_9PSED</name>
<dbReference type="GO" id="GO:0005886">
    <property type="term" value="C:plasma membrane"/>
    <property type="evidence" value="ECO:0007669"/>
    <property type="project" value="TreeGrafter"/>
</dbReference>
<dbReference type="OrthoDB" id="9780160at2"/>
<keyword evidence="2" id="KW-0472">Membrane</keyword>
<dbReference type="GO" id="GO:0015297">
    <property type="term" value="F:antiporter activity"/>
    <property type="evidence" value="ECO:0007669"/>
    <property type="project" value="InterPro"/>
</dbReference>
<organism evidence="3 4">
    <name type="scientific">Pseudomonas chlororaphis</name>
    <dbReference type="NCBI Taxonomy" id="587753"/>
    <lineage>
        <taxon>Bacteria</taxon>
        <taxon>Pseudomonadati</taxon>
        <taxon>Pseudomonadota</taxon>
        <taxon>Gammaproteobacteria</taxon>
        <taxon>Pseudomonadales</taxon>
        <taxon>Pseudomonadaceae</taxon>
        <taxon>Pseudomonas</taxon>
    </lineage>
</organism>
<evidence type="ECO:0000313" key="4">
    <source>
        <dbReference type="Proteomes" id="UP000032748"/>
    </source>
</evidence>
<dbReference type="PATRIC" id="fig|587753.10.peg.2060"/>
<keyword evidence="2" id="KW-1133">Transmembrane helix</keyword>
<dbReference type="AlphaFoldDB" id="A0A0D5XXQ4"/>
<feature type="transmembrane region" description="Helical" evidence="2">
    <location>
        <begin position="239"/>
        <end position="263"/>
    </location>
</feature>
<feature type="transmembrane region" description="Helical" evidence="2">
    <location>
        <begin position="12"/>
        <end position="30"/>
    </location>
</feature>
<dbReference type="GO" id="GO:0042910">
    <property type="term" value="F:xenobiotic transmembrane transporter activity"/>
    <property type="evidence" value="ECO:0007669"/>
    <property type="project" value="InterPro"/>
</dbReference>
<sequence>MQWIAEGRRIIKVAVPLSIVYLIESMMAFVDSVFMGRFRADEIAGYGLGARIVFDATNVICLCVIGMVAVFSAKYDALKDKRAVEAHVQHGFYMCLLLSLPVVLVTLNLGSLLVAFNVDAAVALQADQYAQGAVYSILPLALFCVLRDHSAAVSDFSSIFYITLFASVFKALISYVLILGEFGFPRLGAYGAGLSTSLVSWGMLGAEILLYSLSNRRSGKPYAIFTGWISLRWALVKKYLAMGLPLSANSLVISLMFIVLMLFTEKVGTLELAAAQLVFSYIYPVFMLVEGVREAIAIRVAQEHALGNVHKVRKLTVVACLVSMLFLFPFAFVVFFDSTLVASMFFNVDEAANVGLLTQFNLIVGLAALSIVVECVQVIVLGALKGLEDTKVPFLINTTTAWVIGVAGGYHLTFNLEQGVVGLWVALILSHLLSLVLLTARLLLVTRPNSPLLCATSAHD</sequence>
<evidence type="ECO:0000256" key="2">
    <source>
        <dbReference type="SAM" id="Phobius"/>
    </source>
</evidence>
<dbReference type="Pfam" id="PF01554">
    <property type="entry name" value="MatE"/>
    <property type="match status" value="2"/>
</dbReference>
<dbReference type="InterPro" id="IPR002528">
    <property type="entry name" value="MATE_fam"/>
</dbReference>
<feature type="transmembrane region" description="Helical" evidence="2">
    <location>
        <begin position="92"/>
        <end position="116"/>
    </location>
</feature>
<dbReference type="Proteomes" id="UP000032748">
    <property type="component" value="Chromosome"/>
</dbReference>
<feature type="transmembrane region" description="Helical" evidence="2">
    <location>
        <begin position="315"/>
        <end position="336"/>
    </location>
</feature>
<feature type="transmembrane region" description="Helical" evidence="2">
    <location>
        <begin position="50"/>
        <end position="71"/>
    </location>
</feature>
<feature type="transmembrane region" description="Helical" evidence="2">
    <location>
        <begin position="269"/>
        <end position="289"/>
    </location>
</feature>
<proteinExistence type="predicted"/>
<dbReference type="RefSeq" id="WP_045882063.1">
    <property type="nucleotide sequence ID" value="NZ_CP011110.1"/>
</dbReference>
<evidence type="ECO:0000313" key="3">
    <source>
        <dbReference type="EMBL" id="AKA23512.1"/>
    </source>
</evidence>
<feature type="transmembrane region" description="Helical" evidence="2">
    <location>
        <begin position="356"/>
        <end position="382"/>
    </location>
</feature>
<dbReference type="NCBIfam" id="TIGR00797">
    <property type="entry name" value="matE"/>
    <property type="match status" value="1"/>
</dbReference>
<feature type="transmembrane region" description="Helical" evidence="2">
    <location>
        <begin position="190"/>
        <end position="211"/>
    </location>
</feature>
<dbReference type="PANTHER" id="PTHR43298:SF2">
    <property type="entry name" value="FMN_FAD EXPORTER YEEO-RELATED"/>
    <property type="match status" value="1"/>
</dbReference>
<gene>
    <name evidence="3" type="ORF">PCL1606_20590</name>
</gene>
<feature type="transmembrane region" description="Helical" evidence="2">
    <location>
        <begin position="420"/>
        <end position="444"/>
    </location>
</feature>
<evidence type="ECO:0000256" key="1">
    <source>
        <dbReference type="ARBA" id="ARBA00022448"/>
    </source>
</evidence>
<protein>
    <submittedName>
        <fullName evidence="3">Multidrug transporter MATE</fullName>
    </submittedName>
</protein>
<reference evidence="3 4" key="1">
    <citation type="journal article" date="2015" name="Mol. Plant Microbe Interact.">
        <title>Comparative Genomic Analysis of Pseudomonas chlororaphis PCL1606 Reveals New Insight into Antifungal Compounds Involved in Biocontrol.</title>
        <authorList>
            <person name="Calderon C.E."/>
            <person name="Ramos C."/>
            <person name="de Vicente A."/>
            <person name="Cazorla F.M."/>
        </authorList>
    </citation>
    <scope>NUCLEOTIDE SEQUENCE [LARGE SCALE GENOMIC DNA]</scope>
    <source>
        <strain evidence="3 4">PCL1606</strain>
    </source>
</reference>
<feature type="transmembrane region" description="Helical" evidence="2">
    <location>
        <begin position="128"/>
        <end position="146"/>
    </location>
</feature>
<accession>A0A0D5XXQ4</accession>